<dbReference type="RefSeq" id="WP_207860067.1">
    <property type="nucleotide sequence ID" value="NZ_JAFREP010000015.1"/>
</dbReference>
<protein>
    <recommendedName>
        <fullName evidence="9">Glycosyl hydrolase</fullName>
    </recommendedName>
</protein>
<dbReference type="PANTHER" id="PTHR43739:SF2">
    <property type="entry name" value="OLIGOXYLOGLUCAN-REDUCING END-SPECIFIC XYLOGLUCANASE-RELATED"/>
    <property type="match status" value="1"/>
</dbReference>
<dbReference type="InterPro" id="IPR052025">
    <property type="entry name" value="Xyloglucanase_GH74"/>
</dbReference>
<dbReference type="InterPro" id="IPR015943">
    <property type="entry name" value="WD40/YVTN_repeat-like_dom_sf"/>
</dbReference>
<keyword evidence="2" id="KW-0378">Hydrolase</keyword>
<dbReference type="GO" id="GO:0016798">
    <property type="term" value="F:hydrolase activity, acting on glycosyl bonds"/>
    <property type="evidence" value="ECO:0007669"/>
    <property type="project" value="UniProtKB-KW"/>
</dbReference>
<comment type="similarity">
    <text evidence="6">Belongs to the glycosyl hydrolase 74 family.</text>
</comment>
<keyword evidence="3" id="KW-0119">Carbohydrate metabolism</keyword>
<keyword evidence="5" id="KW-0624">Polysaccharide degradation</keyword>
<dbReference type="SUPFAM" id="SSF50939">
    <property type="entry name" value="Sialidases"/>
    <property type="match status" value="1"/>
</dbReference>
<evidence type="ECO:0000313" key="8">
    <source>
        <dbReference type="Proteomes" id="UP000664417"/>
    </source>
</evidence>
<evidence type="ECO:0000256" key="6">
    <source>
        <dbReference type="ARBA" id="ARBA00037986"/>
    </source>
</evidence>
<dbReference type="GO" id="GO:0000272">
    <property type="term" value="P:polysaccharide catabolic process"/>
    <property type="evidence" value="ECO:0007669"/>
    <property type="project" value="UniProtKB-KW"/>
</dbReference>
<evidence type="ECO:0000256" key="4">
    <source>
        <dbReference type="ARBA" id="ARBA00023295"/>
    </source>
</evidence>
<keyword evidence="4" id="KW-0326">Glycosidase</keyword>
<evidence type="ECO:0000256" key="1">
    <source>
        <dbReference type="ARBA" id="ARBA00022729"/>
    </source>
</evidence>
<dbReference type="AlphaFoldDB" id="A0A8J7Q812"/>
<name>A0A8J7Q812_9BACT</name>
<comment type="caution">
    <text evidence="7">The sequence shown here is derived from an EMBL/GenBank/DDBJ whole genome shotgun (WGS) entry which is preliminary data.</text>
</comment>
<proteinExistence type="inferred from homology"/>
<evidence type="ECO:0000313" key="7">
    <source>
        <dbReference type="EMBL" id="MBO1320116.1"/>
    </source>
</evidence>
<sequence length="1278" mass="136831">MNQRIWFLFVLAFGLLGCLAWQNYGTEIPQIAQQLEDQTRTERGQGMPRADRADRKPLLERRREAVAARAAWEYDLLKNPATGKIPADAETLRAQVLRAFPRAKNAEKRIESVISRGPGNLGGRTRAIVFDRADASAQTLLAGGVSSGVFRTTNRGQTWTKVSPQDQMHNVTALAQDPNQTNVWYYGTGEISGNSASFEGAFYWGNGIWRSTDGGLSWSQIEATAPGTPEQFDNFFDLVSRLVVHPRTSDLYISTFGGIFRLNNSDGSIERVIVGADAFQSSEAMFDIEISADGSVLYAALGGAVGSEGGIYRSTTGDAGSWEKIAGEGAASPVGFPANADFGRTEIALDPVNTAFLLVLMDNFHENDCESREAKPEGFLWRYDTAAGTWTDLSANLPNDGDCLAGNNPLAVQGGYNLTLEISPADSNQVFVGGTNLWVSRDGFSTASTTSRLGGYADNNSYALYPNHHPDIHVVVFDPNNPDQILCGSDGGVHEGSVSRNPFAWTNLNNNYLTYQYYHVALAPNAGDSRAIGGAQDNGTTLTLSGTSHTEIFEGDGAAVAIGQNIGDQEFYYVAAQNGTFFRTDSRAVYDDIRPAAAEESIFVTYFFLDQDNTENLYYAARNRLFRTNAASTVTPDAWGEFSALGTTIGEAEIRSLAASRGTYSAASKLYVGSSDGRIFRIDDPVNSDGSVSPVNITPAAAQGGVVSSIAVDPNDDRIVLATIANFEVPSVFLTMDASVANPTWMQIEGNIGVLSFRAGAIARDAQGPLYLVGTNAGLWSTRSPLADGTTWQREETATIGSAVVSQLVLRPADNNLLIGTHGNGMYQATLASGNSGRVISSLANRYHLPDVRTNGTDATTWVGLVNWGDSTSAVEIFAFNDEGEPLGQSQVLTSLGAKASRFVSVSDLFSADATQIAWLQVGSAQALSIFAENRTGTTRAAYQGTQAESQVLLPHIAKDLTNFETVLNVVNGTDTAAGAELTEFPGETTLAVTETENAYGFSSRPITDYLGTDLAAGPDLWGRITATAPRIAGMEYFTRLPNRTQQAALGLNNESGTTLNFLHVATDTGQFWTGMLYINVGENETTALETYYDAGGNILRESERLLAPNSKATLFFDFANQEVVPAGTAWVQVTSDAPLIGYELFGAPSISDNDYFTGLQGNYQGGRGWVYPYFNSSASEFTGLVAVNLGEANASVTFRAYDTAGNLLETQAVDNLAAKTKFVTTLSGLFQSSETLSRGAWIEAQADGSEFAGFLLWGDQGGGSRAFLSGITATPIP</sequence>
<keyword evidence="1" id="KW-0732">Signal</keyword>
<evidence type="ECO:0000256" key="2">
    <source>
        <dbReference type="ARBA" id="ARBA00022801"/>
    </source>
</evidence>
<evidence type="ECO:0000256" key="5">
    <source>
        <dbReference type="ARBA" id="ARBA00023326"/>
    </source>
</evidence>
<dbReference type="PROSITE" id="PS51257">
    <property type="entry name" value="PROKAR_LIPOPROTEIN"/>
    <property type="match status" value="1"/>
</dbReference>
<dbReference type="EMBL" id="JAFREP010000015">
    <property type="protein sequence ID" value="MBO1320116.1"/>
    <property type="molecule type" value="Genomic_DNA"/>
</dbReference>
<dbReference type="Gene3D" id="2.130.10.10">
    <property type="entry name" value="YVTN repeat-like/Quinoprotein amine dehydrogenase"/>
    <property type="match status" value="4"/>
</dbReference>
<dbReference type="SUPFAM" id="SSF63829">
    <property type="entry name" value="Calcium-dependent phosphotriesterase"/>
    <property type="match status" value="1"/>
</dbReference>
<evidence type="ECO:0008006" key="9">
    <source>
        <dbReference type="Google" id="ProtNLM"/>
    </source>
</evidence>
<dbReference type="Proteomes" id="UP000664417">
    <property type="component" value="Unassembled WGS sequence"/>
</dbReference>
<organism evidence="7 8">
    <name type="scientific">Acanthopleuribacter pedis</name>
    <dbReference type="NCBI Taxonomy" id="442870"/>
    <lineage>
        <taxon>Bacteria</taxon>
        <taxon>Pseudomonadati</taxon>
        <taxon>Acidobacteriota</taxon>
        <taxon>Holophagae</taxon>
        <taxon>Acanthopleuribacterales</taxon>
        <taxon>Acanthopleuribacteraceae</taxon>
        <taxon>Acanthopleuribacter</taxon>
    </lineage>
</organism>
<reference evidence="7" key="1">
    <citation type="submission" date="2021-03" db="EMBL/GenBank/DDBJ databases">
        <authorList>
            <person name="Wang G."/>
        </authorList>
    </citation>
    <scope>NUCLEOTIDE SEQUENCE</scope>
    <source>
        <strain evidence="7">KCTC 12899</strain>
    </source>
</reference>
<gene>
    <name evidence="7" type="ORF">J3U88_16695</name>
</gene>
<accession>A0A8J7Q812</accession>
<keyword evidence="8" id="KW-1185">Reference proteome</keyword>
<dbReference type="GO" id="GO:0010411">
    <property type="term" value="P:xyloglucan metabolic process"/>
    <property type="evidence" value="ECO:0007669"/>
    <property type="project" value="TreeGrafter"/>
</dbReference>
<dbReference type="PANTHER" id="PTHR43739">
    <property type="entry name" value="XYLOGLUCANASE (EUROFUNG)"/>
    <property type="match status" value="1"/>
</dbReference>
<evidence type="ECO:0000256" key="3">
    <source>
        <dbReference type="ARBA" id="ARBA00023277"/>
    </source>
</evidence>
<dbReference type="InterPro" id="IPR036278">
    <property type="entry name" value="Sialidase_sf"/>
</dbReference>